<gene>
    <name evidence="2" type="ORF">ACFOGJ_28690</name>
</gene>
<comment type="caution">
    <text evidence="2">The sequence shown here is derived from an EMBL/GenBank/DDBJ whole genome shotgun (WGS) entry which is preliminary data.</text>
</comment>
<protein>
    <recommendedName>
        <fullName evidence="4">Mobilization protein</fullName>
    </recommendedName>
</protein>
<evidence type="ECO:0000313" key="2">
    <source>
        <dbReference type="EMBL" id="MFC3231260.1"/>
    </source>
</evidence>
<dbReference type="EMBL" id="JBHRTR010000054">
    <property type="protein sequence ID" value="MFC3231260.1"/>
    <property type="molecule type" value="Genomic_DNA"/>
</dbReference>
<evidence type="ECO:0000256" key="1">
    <source>
        <dbReference type="SAM" id="Phobius"/>
    </source>
</evidence>
<keyword evidence="3" id="KW-1185">Reference proteome</keyword>
<evidence type="ECO:0008006" key="4">
    <source>
        <dbReference type="Google" id="ProtNLM"/>
    </source>
</evidence>
<keyword evidence="1" id="KW-1133">Transmembrane helix</keyword>
<reference evidence="3" key="1">
    <citation type="journal article" date="2019" name="Int. J. Syst. Evol. Microbiol.">
        <title>The Global Catalogue of Microorganisms (GCM) 10K type strain sequencing project: providing services to taxonomists for standard genome sequencing and annotation.</title>
        <authorList>
            <consortium name="The Broad Institute Genomics Platform"/>
            <consortium name="The Broad Institute Genome Sequencing Center for Infectious Disease"/>
            <person name="Wu L."/>
            <person name="Ma J."/>
        </authorList>
    </citation>
    <scope>NUCLEOTIDE SEQUENCE [LARGE SCALE GENOMIC DNA]</scope>
    <source>
        <strain evidence="3">KCTC 42964</strain>
    </source>
</reference>
<proteinExistence type="predicted"/>
<sequence length="115" mass="13273">MTNVIRKIVHFIPLKRPFSNQIKVNSKMPEDHEARQIAAMALTRIESHEDHCAERWSEARDELRELHRRWWWLLTSTILAGAGVLLGLFRIWAELQQTLSTIQIALHGLRQGAGG</sequence>
<feature type="transmembrane region" description="Helical" evidence="1">
    <location>
        <begin position="70"/>
        <end position="93"/>
    </location>
</feature>
<keyword evidence="1" id="KW-0812">Transmembrane</keyword>
<name>A0ABV7L9R7_9PROT</name>
<dbReference type="RefSeq" id="WP_379906726.1">
    <property type="nucleotide sequence ID" value="NZ_JBHRTR010000054.1"/>
</dbReference>
<organism evidence="2 3">
    <name type="scientific">Marinibaculum pumilum</name>
    <dbReference type="NCBI Taxonomy" id="1766165"/>
    <lineage>
        <taxon>Bacteria</taxon>
        <taxon>Pseudomonadati</taxon>
        <taxon>Pseudomonadota</taxon>
        <taxon>Alphaproteobacteria</taxon>
        <taxon>Rhodospirillales</taxon>
        <taxon>Rhodospirillaceae</taxon>
        <taxon>Marinibaculum</taxon>
    </lineage>
</organism>
<dbReference type="Proteomes" id="UP001595528">
    <property type="component" value="Unassembled WGS sequence"/>
</dbReference>
<accession>A0ABV7L9R7</accession>
<keyword evidence="1" id="KW-0472">Membrane</keyword>
<evidence type="ECO:0000313" key="3">
    <source>
        <dbReference type="Proteomes" id="UP001595528"/>
    </source>
</evidence>